<evidence type="ECO:0000256" key="2">
    <source>
        <dbReference type="ARBA" id="ARBA00022475"/>
    </source>
</evidence>
<keyword evidence="5 6" id="KW-0472">Membrane</keyword>
<evidence type="ECO:0000256" key="6">
    <source>
        <dbReference type="SAM" id="Phobius"/>
    </source>
</evidence>
<keyword evidence="4 6" id="KW-1133">Transmembrane helix</keyword>
<keyword evidence="2" id="KW-1003">Cell membrane</keyword>
<reference evidence="8 9" key="1">
    <citation type="submission" date="2016-05" db="EMBL/GenBank/DDBJ databases">
        <authorList>
            <person name="Gu J."/>
        </authorList>
    </citation>
    <scope>NUCLEOTIDE SEQUENCE [LARGE SCALE GENOMIC DNA]</scope>
    <source>
        <strain evidence="8 9">ACCC40021</strain>
    </source>
</reference>
<evidence type="ECO:0000256" key="4">
    <source>
        <dbReference type="ARBA" id="ARBA00022989"/>
    </source>
</evidence>
<proteinExistence type="predicted"/>
<dbReference type="RefSeq" id="WP_261340871.1">
    <property type="nucleotide sequence ID" value="NZ_CP015588.1"/>
</dbReference>
<feature type="domain" description="ABC3 transporter permease C-terminal" evidence="7">
    <location>
        <begin position="5"/>
        <end position="120"/>
    </location>
</feature>
<dbReference type="InterPro" id="IPR050250">
    <property type="entry name" value="Macrolide_Exporter_MacB"/>
</dbReference>
<evidence type="ECO:0000313" key="9">
    <source>
        <dbReference type="Proteomes" id="UP000187191"/>
    </source>
</evidence>
<feature type="transmembrane region" description="Helical" evidence="6">
    <location>
        <begin position="48"/>
        <end position="71"/>
    </location>
</feature>
<dbReference type="PANTHER" id="PTHR30572:SF17">
    <property type="entry name" value="ABC3 TRANSPORTER PERMEASE PROTEIN DOMAIN-CONTAINING PROTEIN"/>
    <property type="match status" value="1"/>
</dbReference>
<evidence type="ECO:0000256" key="5">
    <source>
        <dbReference type="ARBA" id="ARBA00023136"/>
    </source>
</evidence>
<gene>
    <name evidence="8" type="ORF">A7J05_01125</name>
</gene>
<dbReference type="EMBL" id="CP015588">
    <property type="protein sequence ID" value="APY84558.1"/>
    <property type="molecule type" value="Genomic_DNA"/>
</dbReference>
<comment type="subcellular location">
    <subcellularLocation>
        <location evidence="1">Cell membrane</location>
        <topology evidence="1">Multi-pass membrane protein</topology>
    </subcellularLocation>
</comment>
<accession>A0ABN4VFP3</accession>
<keyword evidence="9" id="KW-1185">Reference proteome</keyword>
<dbReference type="Pfam" id="PF02687">
    <property type="entry name" value="FtsX"/>
    <property type="match status" value="1"/>
</dbReference>
<evidence type="ECO:0000256" key="3">
    <source>
        <dbReference type="ARBA" id="ARBA00022692"/>
    </source>
</evidence>
<dbReference type="Proteomes" id="UP000187191">
    <property type="component" value="Chromosome"/>
</dbReference>
<keyword evidence="3 6" id="KW-0812">Transmembrane</keyword>
<name>A0ABN4VFP3_9ACTN</name>
<evidence type="ECO:0000313" key="8">
    <source>
        <dbReference type="EMBL" id="APY84558.1"/>
    </source>
</evidence>
<organism evidence="8 9">
    <name type="scientific">Streptomyces alfalfae</name>
    <dbReference type="NCBI Taxonomy" id="1642299"/>
    <lineage>
        <taxon>Bacteria</taxon>
        <taxon>Bacillati</taxon>
        <taxon>Actinomycetota</taxon>
        <taxon>Actinomycetes</taxon>
        <taxon>Kitasatosporales</taxon>
        <taxon>Streptomycetaceae</taxon>
        <taxon>Streptomyces</taxon>
    </lineage>
</organism>
<feature type="transmembrane region" description="Helical" evidence="6">
    <location>
        <begin position="100"/>
        <end position="121"/>
    </location>
</feature>
<dbReference type="InterPro" id="IPR003838">
    <property type="entry name" value="ABC3_permease_C"/>
</dbReference>
<dbReference type="PANTHER" id="PTHR30572">
    <property type="entry name" value="MEMBRANE COMPONENT OF TRANSPORTER-RELATED"/>
    <property type="match status" value="1"/>
</dbReference>
<evidence type="ECO:0000256" key="1">
    <source>
        <dbReference type="ARBA" id="ARBA00004651"/>
    </source>
</evidence>
<protein>
    <recommendedName>
        <fullName evidence="7">ABC3 transporter permease C-terminal domain-containing protein</fullName>
    </recommendedName>
</protein>
<sequence>MAGLLTLILVAVAGLGVLDSVVLATLERVHDLGVCKAIGMTPRQTLSLVLASVAAIGVAGGLLGAPVGYLLHSLVMPVMARAVGTTMPSSVLDVYGPAQLLLLGLGGVVLAVLGGLAPAFWATRTRTATSLRTE</sequence>
<evidence type="ECO:0000259" key="7">
    <source>
        <dbReference type="Pfam" id="PF02687"/>
    </source>
</evidence>